<dbReference type="GO" id="GO:0005634">
    <property type="term" value="C:nucleus"/>
    <property type="evidence" value="ECO:0007669"/>
    <property type="project" value="TreeGrafter"/>
</dbReference>
<evidence type="ECO:0000256" key="4">
    <source>
        <dbReference type="ARBA" id="ARBA00022786"/>
    </source>
</evidence>
<evidence type="ECO:0000256" key="1">
    <source>
        <dbReference type="ARBA" id="ARBA00000707"/>
    </source>
</evidence>
<dbReference type="CDD" id="cd22749">
    <property type="entry name" value="Otubain_C65"/>
    <property type="match status" value="1"/>
</dbReference>
<evidence type="ECO:0000256" key="3">
    <source>
        <dbReference type="ARBA" id="ARBA00022670"/>
    </source>
</evidence>
<dbReference type="InterPro" id="IPR042467">
    <property type="entry name" value="Peptidase_C65_otubain_sub2"/>
</dbReference>
<reference evidence="9 10" key="1">
    <citation type="submission" date="2017-06" db="EMBL/GenBank/DDBJ databases">
        <title>Ant-infecting Ophiocordyceps genomes reveal a high diversity of potential behavioral manipulation genes and a possible major role for enterotoxins.</title>
        <authorList>
            <person name="De Bekker C."/>
            <person name="Evans H.C."/>
            <person name="Brachmann A."/>
            <person name="Hughes D.P."/>
        </authorList>
    </citation>
    <scope>NUCLEOTIDE SEQUENCE [LARGE SCALE GENOMIC DNA]</scope>
    <source>
        <strain evidence="9 10">1348a</strain>
    </source>
</reference>
<dbReference type="GO" id="GO:0006508">
    <property type="term" value="P:proteolysis"/>
    <property type="evidence" value="ECO:0007669"/>
    <property type="project" value="UniProtKB-KW"/>
</dbReference>
<comment type="caution">
    <text evidence="9">The sequence shown here is derived from an EMBL/GenBank/DDBJ whole genome shotgun (WGS) entry which is preliminary data.</text>
</comment>
<dbReference type="Gene3D" id="1.20.1300.20">
    <property type="entry name" value="Peptidase C65 Otubain, subdomain 2"/>
    <property type="match status" value="1"/>
</dbReference>
<dbReference type="AlphaFoldDB" id="A0A2C5YSR3"/>
<dbReference type="GO" id="GO:0004843">
    <property type="term" value="F:cysteine-type deubiquitinase activity"/>
    <property type="evidence" value="ECO:0007669"/>
    <property type="project" value="UniProtKB-EC"/>
</dbReference>
<dbReference type="InterPro" id="IPR042468">
    <property type="entry name" value="Peptidase_C65_otubain_sub1"/>
</dbReference>
<comment type="catalytic activity">
    <reaction evidence="1">
        <text>Thiol-dependent hydrolysis of ester, thioester, amide, peptide and isopeptide bonds formed by the C-terminal Gly of ubiquitin (a 76-residue protein attached to proteins as an intracellular targeting signal).</text>
        <dbReference type="EC" id="3.4.19.12"/>
    </reaction>
</comment>
<dbReference type="EC" id="3.4.19.12" evidence="2"/>
<dbReference type="Pfam" id="PF10275">
    <property type="entry name" value="Peptidase_C65"/>
    <property type="match status" value="1"/>
</dbReference>
<evidence type="ECO:0000256" key="5">
    <source>
        <dbReference type="ARBA" id="ARBA00022801"/>
    </source>
</evidence>
<evidence type="ECO:0000313" key="10">
    <source>
        <dbReference type="Proteomes" id="UP000224854"/>
    </source>
</evidence>
<proteinExistence type="predicted"/>
<gene>
    <name evidence="9" type="ORF">CDD82_6994</name>
</gene>
<dbReference type="InterPro" id="IPR019400">
    <property type="entry name" value="Peptidase_C65_otubain"/>
</dbReference>
<dbReference type="OrthoDB" id="18915at2759"/>
<feature type="region of interest" description="Disordered" evidence="7">
    <location>
        <begin position="587"/>
        <end position="612"/>
    </location>
</feature>
<protein>
    <recommendedName>
        <fullName evidence="2">ubiquitinyl hydrolase 1</fullName>
        <ecNumber evidence="2">3.4.19.12</ecNumber>
    </recommendedName>
</protein>
<evidence type="ECO:0000256" key="7">
    <source>
        <dbReference type="SAM" id="MobiDB-lite"/>
    </source>
</evidence>
<evidence type="ECO:0000259" key="8">
    <source>
        <dbReference type="PROSITE" id="PS50802"/>
    </source>
</evidence>
<feature type="domain" description="OTU" evidence="8">
    <location>
        <begin position="194"/>
        <end position="404"/>
    </location>
</feature>
<evidence type="ECO:0000256" key="2">
    <source>
        <dbReference type="ARBA" id="ARBA00012759"/>
    </source>
</evidence>
<dbReference type="Gene3D" id="3.30.200.60">
    <property type="entry name" value="Peptidase C65 Otubain, subdomain 1"/>
    <property type="match status" value="1"/>
</dbReference>
<feature type="compositionally biased region" description="Polar residues" evidence="7">
    <location>
        <begin position="46"/>
        <end position="55"/>
    </location>
</feature>
<dbReference type="SUPFAM" id="SSF54001">
    <property type="entry name" value="Cysteine proteinases"/>
    <property type="match status" value="1"/>
</dbReference>
<dbReference type="PROSITE" id="PS50802">
    <property type="entry name" value="OTU"/>
    <property type="match status" value="1"/>
</dbReference>
<dbReference type="PANTHER" id="PTHR12931">
    <property type="entry name" value="UBIQUITIN THIOLESTERASE PROTEIN OTUB"/>
    <property type="match status" value="1"/>
</dbReference>
<dbReference type="EMBL" id="NJEU01000770">
    <property type="protein sequence ID" value="PHH70663.1"/>
    <property type="molecule type" value="Genomic_DNA"/>
</dbReference>
<keyword evidence="10" id="KW-1185">Reference proteome</keyword>
<accession>A0A2C5YSR3</accession>
<dbReference type="Proteomes" id="UP000224854">
    <property type="component" value="Unassembled WGS sequence"/>
</dbReference>
<keyword evidence="3" id="KW-0645">Protease</keyword>
<dbReference type="PANTHER" id="PTHR12931:SF15">
    <property type="entry name" value="UBIQUITIN THIOESTERASE OTUBAIN-LIKE"/>
    <property type="match status" value="1"/>
</dbReference>
<name>A0A2C5YSR3_9HYPO</name>
<sequence length="612" mass="67068">MFQPQPSPFVSSSSCYASPLSSNGIGFALGFGIPPPPPSIRGQGPSAATSGTGTNIEPGARSSAFAHLVPQQQQSPALGQLPIPTLSSRFHHLPQSHKLAPSSRPQIFHINHCAMDDAQGHDMAAQQDAARDYHPVLEVHGPRASWPPRPFADQASTQGPMVDEKTPSDAITREYAKADPVYVEKTLALPQTYSHYRRIKGDGNCGWRAIGYSYCEKLVDSRDQAKVEGEVARLMSYNRMLASVGGYPYYDDWADEMLGLLRDMASNMDDLDAARNIVNQRWNDISVESSLIYYLRLLAATFLKANDATYDPFVPDGQGIATYCSQCIELPSREIEHLGIVALVNVLLKPADFVLEIAYLDRSRGSQVNHHRFTDEGEVQATHDANSIIYLLYRPDHYDILYRTPRIPHSGNSVSVLNLPSIPESAQIASISSLSSFSNSNFNMLSMIPGFEHIAGMSSLSLHPRSDGPVATASMSPEPHHPSWASHLSDAMRLPGSQSNTHQAIIAACPPVPVPISSLTVGSSALDSQNRPGLIETTGGVSAAACPIRFSQVQLEYEGCKTTQEFQVKTNTFKNSVWNRAHFGNPDFHPEEWSPEEDHVDGRASKRRGRRE</sequence>
<keyword evidence="5" id="KW-0378">Hydrolase</keyword>
<keyword evidence="6" id="KW-0788">Thiol protease</keyword>
<dbReference type="GO" id="GO:0071108">
    <property type="term" value="P:protein K48-linked deubiquitination"/>
    <property type="evidence" value="ECO:0007669"/>
    <property type="project" value="TreeGrafter"/>
</dbReference>
<evidence type="ECO:0000313" key="9">
    <source>
        <dbReference type="EMBL" id="PHH70663.1"/>
    </source>
</evidence>
<dbReference type="GO" id="GO:0043130">
    <property type="term" value="F:ubiquitin binding"/>
    <property type="evidence" value="ECO:0007669"/>
    <property type="project" value="TreeGrafter"/>
</dbReference>
<keyword evidence="4" id="KW-0833">Ubl conjugation pathway</keyword>
<feature type="region of interest" description="Disordered" evidence="7">
    <location>
        <begin position="34"/>
        <end position="59"/>
    </location>
</feature>
<dbReference type="InterPro" id="IPR003323">
    <property type="entry name" value="OTU_dom"/>
</dbReference>
<dbReference type="InterPro" id="IPR038765">
    <property type="entry name" value="Papain-like_cys_pep_sf"/>
</dbReference>
<feature type="compositionally biased region" description="Basic and acidic residues" evidence="7">
    <location>
        <begin position="588"/>
        <end position="604"/>
    </location>
</feature>
<organism evidence="9 10">
    <name type="scientific">Ophiocordyceps australis</name>
    <dbReference type="NCBI Taxonomy" id="1399860"/>
    <lineage>
        <taxon>Eukaryota</taxon>
        <taxon>Fungi</taxon>
        <taxon>Dikarya</taxon>
        <taxon>Ascomycota</taxon>
        <taxon>Pezizomycotina</taxon>
        <taxon>Sordariomycetes</taxon>
        <taxon>Hypocreomycetidae</taxon>
        <taxon>Hypocreales</taxon>
        <taxon>Ophiocordycipitaceae</taxon>
        <taxon>Ophiocordyceps</taxon>
    </lineage>
</organism>
<evidence type="ECO:0000256" key="6">
    <source>
        <dbReference type="ARBA" id="ARBA00022807"/>
    </source>
</evidence>